<evidence type="ECO:0000256" key="1">
    <source>
        <dbReference type="ARBA" id="ARBA00004651"/>
    </source>
</evidence>
<accession>A0ABQ5JRI9</accession>
<keyword evidence="7" id="KW-0406">Ion transport</keyword>
<dbReference type="EMBL" id="BQXO01000003">
    <property type="protein sequence ID" value="GKT06014.1"/>
    <property type="molecule type" value="Genomic_DNA"/>
</dbReference>
<sequence>MTTTFFFLIILIGVIAAVIVNRHFPIIPLPLWFILMGLIVSILPMYHNYIFDPNLFLFFIVTPLLYNESQSASRYWIGRGAINIASLSVALVLVTVVLVGAALHLLFPFLPFALALALCAVVTPTDASAVSAFAQPNPDFQIPFTILQNESLFNDASGFVAFDLSLLAFTTGTFSANAAVGKFIFEFIGGLLVGVLIGFLFHYLRRLLILGDDDSPFVMLSLELIVPFLVYFIAEQYELSGILAVVAAGLVQGRENDSLQLISSRMQLVRSNVWEIVEEALTGLVFVLLGISLPTIVIQIVTKHPGLLGLLLLISVVLYGLKFGLRLLWSRYLVWMHVSSNHRWQDSWLMAVSGASGTISLSLAFLLPALGNKQLPIDRNALIFIVAVVIMISLTVAAIIVPKMTKVTKSSVEKPISQWTREMIMTAMNTVRGDKDHPAEAQIVVDALSQQLHQNKISHRRERRRIFDLADATERTAIAGMHDRGEITDDEFNYYTEFLDLCISTVDTNPWHNLMLRIRFSIHTGRLYQDVQSGQDMFFTTPLIAEQFYWQRQFQAHGEDIRPIEEVGFNAVIDALKDYRHAHGGKTTIELHAVQRTYRERHRRMNMPVPDPKVVYQLFLTAFHAEYEFFQTAISAGKMSVGLAEELQQHIIFDEMAYLQNNNSFIS</sequence>
<evidence type="ECO:0000256" key="2">
    <source>
        <dbReference type="ARBA" id="ARBA00022448"/>
    </source>
</evidence>
<dbReference type="PANTHER" id="PTHR10110:SF86">
    <property type="entry name" value="SODIUM_HYDROGEN EXCHANGER 7"/>
    <property type="match status" value="1"/>
</dbReference>
<reference evidence="12 13" key="1">
    <citation type="submission" date="2022-03" db="EMBL/GenBank/DDBJ databases">
        <title>Draft genome sequence of Furfurilactobacillus curtus JCM 31185.</title>
        <authorList>
            <person name="Suzuki S."/>
            <person name="Endo A."/>
            <person name="Kajikawa A."/>
        </authorList>
    </citation>
    <scope>NUCLEOTIDE SEQUENCE [LARGE SCALE GENOMIC DNA]</scope>
    <source>
        <strain evidence="12 13">JCM 31185</strain>
    </source>
</reference>
<keyword evidence="5 10" id="KW-1133">Transmembrane helix</keyword>
<evidence type="ECO:0000313" key="13">
    <source>
        <dbReference type="Proteomes" id="UP001628078"/>
    </source>
</evidence>
<keyword evidence="8 10" id="KW-0472">Membrane</keyword>
<dbReference type="PANTHER" id="PTHR10110">
    <property type="entry name" value="SODIUM/HYDROGEN EXCHANGER"/>
    <property type="match status" value="1"/>
</dbReference>
<evidence type="ECO:0000256" key="3">
    <source>
        <dbReference type="ARBA" id="ARBA00022475"/>
    </source>
</evidence>
<protein>
    <submittedName>
        <fullName evidence="12">Sodium:proton antiporter</fullName>
    </submittedName>
</protein>
<dbReference type="RefSeq" id="WP_407883793.1">
    <property type="nucleotide sequence ID" value="NZ_BQXO01000003.1"/>
</dbReference>
<feature type="transmembrane region" description="Helical" evidence="10">
    <location>
        <begin position="280"/>
        <end position="301"/>
    </location>
</feature>
<feature type="transmembrane region" description="Helical" evidence="10">
    <location>
        <begin position="26"/>
        <end position="43"/>
    </location>
</feature>
<keyword evidence="6" id="KW-0915">Sodium</keyword>
<keyword evidence="13" id="KW-1185">Reference proteome</keyword>
<comment type="caution">
    <text evidence="12">The sequence shown here is derived from an EMBL/GenBank/DDBJ whole genome shotgun (WGS) entry which is preliminary data.</text>
</comment>
<organism evidence="12 13">
    <name type="scientific">Furfurilactobacillus curtus</name>
    <dbReference type="NCBI Taxonomy" id="1746200"/>
    <lineage>
        <taxon>Bacteria</taxon>
        <taxon>Bacillati</taxon>
        <taxon>Bacillota</taxon>
        <taxon>Bacilli</taxon>
        <taxon>Lactobacillales</taxon>
        <taxon>Lactobacillaceae</taxon>
        <taxon>Furfurilactobacillus</taxon>
    </lineage>
</organism>
<dbReference type="InterPro" id="IPR018422">
    <property type="entry name" value="Cation/H_exchanger_CPA1"/>
</dbReference>
<evidence type="ECO:0000256" key="7">
    <source>
        <dbReference type="ARBA" id="ARBA00023065"/>
    </source>
</evidence>
<feature type="transmembrane region" description="Helical" evidence="10">
    <location>
        <begin position="86"/>
        <end position="107"/>
    </location>
</feature>
<evidence type="ECO:0000256" key="8">
    <source>
        <dbReference type="ARBA" id="ARBA00023136"/>
    </source>
</evidence>
<gene>
    <name evidence="12" type="ORF">JCM31185_13020</name>
</gene>
<dbReference type="Proteomes" id="UP001628078">
    <property type="component" value="Unassembled WGS sequence"/>
</dbReference>
<evidence type="ECO:0000313" key="12">
    <source>
        <dbReference type="EMBL" id="GKT06014.1"/>
    </source>
</evidence>
<feature type="transmembrane region" description="Helical" evidence="10">
    <location>
        <begin position="307"/>
        <end position="328"/>
    </location>
</feature>
<feature type="transmembrane region" description="Helical" evidence="10">
    <location>
        <begin position="183"/>
        <end position="204"/>
    </location>
</feature>
<keyword evidence="4 10" id="KW-0812">Transmembrane</keyword>
<evidence type="ECO:0000259" key="11">
    <source>
        <dbReference type="Pfam" id="PF00999"/>
    </source>
</evidence>
<evidence type="ECO:0000256" key="6">
    <source>
        <dbReference type="ARBA" id="ARBA00023053"/>
    </source>
</evidence>
<dbReference type="InterPro" id="IPR006153">
    <property type="entry name" value="Cation/H_exchanger_TM"/>
</dbReference>
<feature type="domain" description="Cation/H+ exchanger transmembrane" evidence="11">
    <location>
        <begin position="12"/>
        <end position="404"/>
    </location>
</feature>
<feature type="transmembrane region" description="Helical" evidence="10">
    <location>
        <begin position="381"/>
        <end position="401"/>
    </location>
</feature>
<evidence type="ECO:0000256" key="9">
    <source>
        <dbReference type="ARBA" id="ARBA00023201"/>
    </source>
</evidence>
<evidence type="ECO:0000256" key="5">
    <source>
        <dbReference type="ARBA" id="ARBA00022989"/>
    </source>
</evidence>
<keyword evidence="9" id="KW-0739">Sodium transport</keyword>
<dbReference type="Pfam" id="PF00999">
    <property type="entry name" value="Na_H_Exchanger"/>
    <property type="match status" value="1"/>
</dbReference>
<proteinExistence type="predicted"/>
<name>A0ABQ5JRI9_9LACO</name>
<evidence type="ECO:0000256" key="10">
    <source>
        <dbReference type="SAM" id="Phobius"/>
    </source>
</evidence>
<comment type="subcellular location">
    <subcellularLocation>
        <location evidence="1">Cell membrane</location>
        <topology evidence="1">Multi-pass membrane protein</topology>
    </subcellularLocation>
</comment>
<evidence type="ECO:0000256" key="4">
    <source>
        <dbReference type="ARBA" id="ARBA00022692"/>
    </source>
</evidence>
<keyword evidence="2" id="KW-0813">Transport</keyword>
<feature type="transmembrane region" description="Helical" evidence="10">
    <location>
        <begin position="156"/>
        <end position="176"/>
    </location>
</feature>
<keyword evidence="3" id="KW-1003">Cell membrane</keyword>
<feature type="transmembrane region" description="Helical" evidence="10">
    <location>
        <begin position="348"/>
        <end position="369"/>
    </location>
</feature>